<dbReference type="STRING" id="658057.SAMN04488032_112139"/>
<keyword evidence="1" id="KW-0812">Transmembrane</keyword>
<keyword evidence="1" id="KW-0472">Membrane</keyword>
<protein>
    <recommendedName>
        <fullName evidence="4">NfeD-like C-terminal domain-containing protein</fullName>
    </recommendedName>
</protein>
<keyword evidence="1" id="KW-1133">Transmembrane helix</keyword>
<dbReference type="RefSeq" id="WP_085850315.1">
    <property type="nucleotide sequence ID" value="NZ_FNZV01000012.1"/>
</dbReference>
<sequence length="97" mass="10411">MDAVTTVEIWSLWWIWGLGAVALLVLEIMAPGFLFLGFGVGAAVVSALLGFGIAPLNPAVLVLIFAVVSMAAWFGMRSVFGVRKGQVKTWKTDINDD</sequence>
<reference evidence="2 3" key="1">
    <citation type="submission" date="2017-03" db="EMBL/GenBank/DDBJ databases">
        <authorList>
            <person name="Afonso C.L."/>
            <person name="Miller P.J."/>
            <person name="Scott M.A."/>
            <person name="Spackman E."/>
            <person name="Goraichik I."/>
            <person name="Dimitrov K.M."/>
            <person name="Suarez D.L."/>
            <person name="Swayne D.E."/>
        </authorList>
    </citation>
    <scope>NUCLEOTIDE SEQUENCE [LARGE SCALE GENOMIC DNA]</scope>
    <source>
        <strain evidence="2 3">CECT 7971</strain>
    </source>
</reference>
<dbReference type="AlphaFoldDB" id="A0A1Y5TK54"/>
<gene>
    <name evidence="2" type="ORF">PAM7971_03231</name>
</gene>
<evidence type="ECO:0000313" key="3">
    <source>
        <dbReference type="Proteomes" id="UP000193307"/>
    </source>
</evidence>
<organism evidence="2 3">
    <name type="scientific">Pacificibacter marinus</name>
    <dbReference type="NCBI Taxonomy" id="658057"/>
    <lineage>
        <taxon>Bacteria</taxon>
        <taxon>Pseudomonadati</taxon>
        <taxon>Pseudomonadota</taxon>
        <taxon>Alphaproteobacteria</taxon>
        <taxon>Rhodobacterales</taxon>
        <taxon>Roseobacteraceae</taxon>
        <taxon>Pacificibacter</taxon>
    </lineage>
</organism>
<name>A0A1Y5TK54_9RHOB</name>
<accession>A0A1Y5TK54</accession>
<evidence type="ECO:0000256" key="1">
    <source>
        <dbReference type="SAM" id="Phobius"/>
    </source>
</evidence>
<evidence type="ECO:0000313" key="2">
    <source>
        <dbReference type="EMBL" id="SLN62309.1"/>
    </source>
</evidence>
<dbReference type="Proteomes" id="UP000193307">
    <property type="component" value="Unassembled WGS sequence"/>
</dbReference>
<keyword evidence="3" id="KW-1185">Reference proteome</keyword>
<feature type="transmembrane region" description="Helical" evidence="1">
    <location>
        <begin position="6"/>
        <end position="26"/>
    </location>
</feature>
<evidence type="ECO:0008006" key="4">
    <source>
        <dbReference type="Google" id="ProtNLM"/>
    </source>
</evidence>
<proteinExistence type="predicted"/>
<dbReference type="EMBL" id="FWFW01000012">
    <property type="protein sequence ID" value="SLN62309.1"/>
    <property type="molecule type" value="Genomic_DNA"/>
</dbReference>
<dbReference type="OrthoDB" id="7745385at2"/>
<feature type="transmembrane region" description="Helical" evidence="1">
    <location>
        <begin position="33"/>
        <end position="53"/>
    </location>
</feature>
<feature type="transmembrane region" description="Helical" evidence="1">
    <location>
        <begin position="59"/>
        <end position="76"/>
    </location>
</feature>